<dbReference type="InterPro" id="IPR036388">
    <property type="entry name" value="WH-like_DNA-bd_sf"/>
</dbReference>
<protein>
    <submittedName>
        <fullName evidence="6">LysR family transcriptional regulator</fullName>
    </submittedName>
</protein>
<name>A0ABP9KRF0_9SPHN</name>
<dbReference type="PRINTS" id="PR00039">
    <property type="entry name" value="HTHLYSR"/>
</dbReference>
<dbReference type="SUPFAM" id="SSF53850">
    <property type="entry name" value="Periplasmic binding protein-like II"/>
    <property type="match status" value="1"/>
</dbReference>
<comment type="similarity">
    <text evidence="1">Belongs to the LysR transcriptional regulatory family.</text>
</comment>
<dbReference type="InterPro" id="IPR000847">
    <property type="entry name" value="LysR_HTH_N"/>
</dbReference>
<evidence type="ECO:0000256" key="1">
    <source>
        <dbReference type="ARBA" id="ARBA00009437"/>
    </source>
</evidence>
<dbReference type="Proteomes" id="UP001500518">
    <property type="component" value="Unassembled WGS sequence"/>
</dbReference>
<evidence type="ECO:0000313" key="7">
    <source>
        <dbReference type="Proteomes" id="UP001500518"/>
    </source>
</evidence>
<organism evidence="6 7">
    <name type="scientific">Erythrobacter westpacificensis</name>
    <dbReference type="NCBI Taxonomy" id="1055231"/>
    <lineage>
        <taxon>Bacteria</taxon>
        <taxon>Pseudomonadati</taxon>
        <taxon>Pseudomonadota</taxon>
        <taxon>Alphaproteobacteria</taxon>
        <taxon>Sphingomonadales</taxon>
        <taxon>Erythrobacteraceae</taxon>
        <taxon>Erythrobacter/Porphyrobacter group</taxon>
        <taxon>Erythrobacter</taxon>
    </lineage>
</organism>
<dbReference type="RefSeq" id="WP_346034075.1">
    <property type="nucleotide sequence ID" value="NZ_BAABHV010000025.1"/>
</dbReference>
<evidence type="ECO:0000256" key="3">
    <source>
        <dbReference type="ARBA" id="ARBA00023125"/>
    </source>
</evidence>
<keyword evidence="3" id="KW-0238">DNA-binding</keyword>
<evidence type="ECO:0000313" key="6">
    <source>
        <dbReference type="EMBL" id="GAA5062509.1"/>
    </source>
</evidence>
<evidence type="ECO:0000259" key="5">
    <source>
        <dbReference type="PROSITE" id="PS50931"/>
    </source>
</evidence>
<dbReference type="Pfam" id="PF03466">
    <property type="entry name" value="LysR_substrate"/>
    <property type="match status" value="1"/>
</dbReference>
<dbReference type="InterPro" id="IPR050389">
    <property type="entry name" value="LysR-type_TF"/>
</dbReference>
<dbReference type="InterPro" id="IPR036390">
    <property type="entry name" value="WH_DNA-bd_sf"/>
</dbReference>
<dbReference type="EMBL" id="BAABHV010000025">
    <property type="protein sequence ID" value="GAA5062509.1"/>
    <property type="molecule type" value="Genomic_DNA"/>
</dbReference>
<comment type="caution">
    <text evidence="6">The sequence shown here is derived from an EMBL/GenBank/DDBJ whole genome shotgun (WGS) entry which is preliminary data.</text>
</comment>
<proteinExistence type="inferred from homology"/>
<feature type="domain" description="HTH lysR-type" evidence="5">
    <location>
        <begin position="6"/>
        <end position="63"/>
    </location>
</feature>
<dbReference type="PANTHER" id="PTHR30118">
    <property type="entry name" value="HTH-TYPE TRANSCRIPTIONAL REGULATOR LEUO-RELATED"/>
    <property type="match status" value="1"/>
</dbReference>
<keyword evidence="2" id="KW-0805">Transcription regulation</keyword>
<dbReference type="PROSITE" id="PS50931">
    <property type="entry name" value="HTH_LYSR"/>
    <property type="match status" value="1"/>
</dbReference>
<sequence length="299" mass="34014">MRLDNFDLNLLVVFDILLEERSVTRAAKRLNVTQPAISAALKRLRESFQDELLVQHGKKMIPTQHALALAPEVSAELVRLKSLIATSTKFDPRTSKRRFRISASDYITTVLLVPLIGDLQEEAPGIRLDLTLPDENSLGRLEAGEIDLILTPDEFMQGDHPRELLFEERHVVAGWRENPVFEQGMTLERFLSCGHVAVRISGQHTFIEAFLRKSVPNRHIEVSAQSFIQVPWLLRGTQRLSVMHERLAKATAVELDLTIIEAPFKLPVMREMMQHHSTRAHDAGLTWLRDRIKLSADQS</sequence>
<reference evidence="7" key="1">
    <citation type="journal article" date="2019" name="Int. J. Syst. Evol. Microbiol.">
        <title>The Global Catalogue of Microorganisms (GCM) 10K type strain sequencing project: providing services to taxonomists for standard genome sequencing and annotation.</title>
        <authorList>
            <consortium name="The Broad Institute Genomics Platform"/>
            <consortium name="The Broad Institute Genome Sequencing Center for Infectious Disease"/>
            <person name="Wu L."/>
            <person name="Ma J."/>
        </authorList>
    </citation>
    <scope>NUCLEOTIDE SEQUENCE [LARGE SCALE GENOMIC DNA]</scope>
    <source>
        <strain evidence="7">JCM 18014</strain>
    </source>
</reference>
<keyword evidence="7" id="KW-1185">Reference proteome</keyword>
<dbReference type="SUPFAM" id="SSF46785">
    <property type="entry name" value="Winged helix' DNA-binding domain"/>
    <property type="match status" value="1"/>
</dbReference>
<keyword evidence="4" id="KW-0804">Transcription</keyword>
<dbReference type="PANTHER" id="PTHR30118:SF6">
    <property type="entry name" value="HTH-TYPE TRANSCRIPTIONAL REGULATOR LEUO"/>
    <property type="match status" value="1"/>
</dbReference>
<evidence type="ECO:0000256" key="4">
    <source>
        <dbReference type="ARBA" id="ARBA00023163"/>
    </source>
</evidence>
<accession>A0ABP9KRF0</accession>
<gene>
    <name evidence="6" type="ORF">GCM10023208_32830</name>
</gene>
<dbReference type="Pfam" id="PF00126">
    <property type="entry name" value="HTH_1"/>
    <property type="match status" value="1"/>
</dbReference>
<dbReference type="Gene3D" id="3.40.190.10">
    <property type="entry name" value="Periplasmic binding protein-like II"/>
    <property type="match status" value="2"/>
</dbReference>
<dbReference type="Gene3D" id="1.10.10.10">
    <property type="entry name" value="Winged helix-like DNA-binding domain superfamily/Winged helix DNA-binding domain"/>
    <property type="match status" value="1"/>
</dbReference>
<evidence type="ECO:0000256" key="2">
    <source>
        <dbReference type="ARBA" id="ARBA00023015"/>
    </source>
</evidence>
<dbReference type="InterPro" id="IPR005119">
    <property type="entry name" value="LysR_subst-bd"/>
</dbReference>